<dbReference type="Proteomes" id="UP000007129">
    <property type="component" value="Unassembled WGS sequence"/>
</dbReference>
<dbReference type="InterPro" id="IPR018193">
    <property type="entry name" value="Glyc_kinase_flavodox-like_fold"/>
</dbReference>
<gene>
    <name evidence="4" type="ORF">MPH_05260</name>
</gene>
<dbReference type="InterPro" id="IPR036129">
    <property type="entry name" value="Glycerate_kinase_sf"/>
</dbReference>
<dbReference type="InterPro" id="IPR004381">
    <property type="entry name" value="Glycerate_kinase"/>
</dbReference>
<comment type="similarity">
    <text evidence="1">Belongs to the glycerate kinase type-1 family.</text>
</comment>
<dbReference type="Gene3D" id="3.90.1510.10">
    <property type="entry name" value="Glycerate kinase, domain 2"/>
    <property type="match status" value="1"/>
</dbReference>
<sequence>MVPPMRILVAPSGFKESLSPQQVAQCIQEGIRRVIPDAEVRKVPLADGGEGFARALVESTKGELRELTVTGPIGAPVDSHFGLLGGKGCRTAVVEMAAAAGLSLVPKEARDPTVTTTYGVGELIAAALDEGVDKIVIGCGDSGTSDGGAGMLQALGARLLDETGEELPHPAGGRSLLKLADMDLSGLHPRLRDVEIDVACNWRNVLCGPKGVARMYGPQKGATPEQVELLAHALDTYAAVARNKSGCDIAEMPGSGASGGMGAGLILLGARLRPRYEAIMEYFGIGDLFKDCQLVITAEGGIDHQTPQGKIPAEVALRAKSFGIPVIAIAGTVGAGAAVNYKAGIDAFTSILQAPTSLERAIQDAEGLVTDAAESTMRMVLIGLTLRI</sequence>
<evidence type="ECO:0000313" key="5">
    <source>
        <dbReference type="Proteomes" id="UP000007129"/>
    </source>
</evidence>
<dbReference type="eggNOG" id="ENOG502RZ8D">
    <property type="taxonomic scope" value="Eukaryota"/>
</dbReference>
<dbReference type="STRING" id="1126212.K2RS48"/>
<name>K2RS48_MACPH</name>
<dbReference type="EMBL" id="AHHD01000234">
    <property type="protein sequence ID" value="EKG17523.1"/>
    <property type="molecule type" value="Genomic_DNA"/>
</dbReference>
<evidence type="ECO:0000256" key="1">
    <source>
        <dbReference type="ARBA" id="ARBA00006284"/>
    </source>
</evidence>
<dbReference type="PIRSF" id="PIRSF006078">
    <property type="entry name" value="GlxK"/>
    <property type="match status" value="1"/>
</dbReference>
<dbReference type="AlphaFoldDB" id="K2RS48"/>
<comment type="caution">
    <text evidence="4">The sequence shown here is derived from an EMBL/GenBank/DDBJ whole genome shotgun (WGS) entry which is preliminary data.</text>
</comment>
<dbReference type="Gene3D" id="3.40.50.10350">
    <property type="entry name" value="Glycerate kinase, domain 1"/>
    <property type="match status" value="1"/>
</dbReference>
<dbReference type="InParanoid" id="K2RS48"/>
<evidence type="ECO:0000256" key="2">
    <source>
        <dbReference type="ARBA" id="ARBA00022679"/>
    </source>
</evidence>
<evidence type="ECO:0000256" key="3">
    <source>
        <dbReference type="ARBA" id="ARBA00022777"/>
    </source>
</evidence>
<dbReference type="NCBIfam" id="TIGR00045">
    <property type="entry name" value="glycerate kinase"/>
    <property type="match status" value="1"/>
</dbReference>
<dbReference type="OrthoDB" id="10262596at2759"/>
<dbReference type="SUPFAM" id="SSF110738">
    <property type="entry name" value="Glycerate kinase I"/>
    <property type="match status" value="1"/>
</dbReference>
<dbReference type="PANTHER" id="PTHR21599">
    <property type="entry name" value="GLYCERATE KINASE"/>
    <property type="match status" value="1"/>
</dbReference>
<dbReference type="HOGENOM" id="CLU_028255_0_1_1"/>
<dbReference type="PANTHER" id="PTHR21599:SF0">
    <property type="entry name" value="GLYCERATE KINASE"/>
    <property type="match status" value="1"/>
</dbReference>
<dbReference type="GO" id="GO:0008887">
    <property type="term" value="F:glycerate kinase activity"/>
    <property type="evidence" value="ECO:0007669"/>
    <property type="project" value="InterPro"/>
</dbReference>
<reference evidence="4 5" key="1">
    <citation type="journal article" date="2012" name="BMC Genomics">
        <title>Tools to kill: Genome of one of the most destructive plant pathogenic fungi Macrophomina phaseolina.</title>
        <authorList>
            <person name="Islam M.S."/>
            <person name="Haque M.S."/>
            <person name="Islam M.M."/>
            <person name="Emdad E.M."/>
            <person name="Halim A."/>
            <person name="Hossen Q.M.M."/>
            <person name="Hossain M.Z."/>
            <person name="Ahmed B."/>
            <person name="Rahim S."/>
            <person name="Rahman M.S."/>
            <person name="Alam M.M."/>
            <person name="Hou S."/>
            <person name="Wan X."/>
            <person name="Saito J.A."/>
            <person name="Alam M."/>
        </authorList>
    </citation>
    <scope>NUCLEOTIDE SEQUENCE [LARGE SCALE GENOMIC DNA]</scope>
    <source>
        <strain evidence="4 5">MS6</strain>
    </source>
</reference>
<keyword evidence="3 4" id="KW-0418">Kinase</keyword>
<dbReference type="VEuPathDB" id="FungiDB:MPH_05260"/>
<keyword evidence="2" id="KW-0808">Transferase</keyword>
<proteinExistence type="inferred from homology"/>
<evidence type="ECO:0000313" key="4">
    <source>
        <dbReference type="EMBL" id="EKG17523.1"/>
    </source>
</evidence>
<accession>K2RS48</accession>
<dbReference type="Pfam" id="PF02595">
    <property type="entry name" value="Gly_kinase"/>
    <property type="match status" value="1"/>
</dbReference>
<organism evidence="4 5">
    <name type="scientific">Macrophomina phaseolina (strain MS6)</name>
    <name type="common">Charcoal rot fungus</name>
    <dbReference type="NCBI Taxonomy" id="1126212"/>
    <lineage>
        <taxon>Eukaryota</taxon>
        <taxon>Fungi</taxon>
        <taxon>Dikarya</taxon>
        <taxon>Ascomycota</taxon>
        <taxon>Pezizomycotina</taxon>
        <taxon>Dothideomycetes</taxon>
        <taxon>Dothideomycetes incertae sedis</taxon>
        <taxon>Botryosphaeriales</taxon>
        <taxon>Botryosphaeriaceae</taxon>
        <taxon>Macrophomina</taxon>
    </lineage>
</organism>
<dbReference type="InterPro" id="IPR018197">
    <property type="entry name" value="Glycerate_kinase_RE-like"/>
</dbReference>
<dbReference type="GO" id="GO:0031388">
    <property type="term" value="P:organic acid phosphorylation"/>
    <property type="evidence" value="ECO:0007669"/>
    <property type="project" value="InterPro"/>
</dbReference>
<protein>
    <submittedName>
        <fullName evidence="4">Glycerate kinase</fullName>
    </submittedName>
</protein>